<dbReference type="AlphaFoldDB" id="A0A9K3EIS9"/>
<comment type="caution">
    <text evidence="1">The sequence shown here is derived from an EMBL/GenBank/DDBJ whole genome shotgun (WGS) entry which is preliminary data.</text>
</comment>
<keyword evidence="2" id="KW-1185">Reference proteome</keyword>
<proteinExistence type="predicted"/>
<reference evidence="1" key="2">
    <citation type="submission" date="2020-06" db="EMBL/GenBank/DDBJ databases">
        <title>Helianthus annuus Genome sequencing and assembly Release 2.</title>
        <authorList>
            <person name="Gouzy J."/>
            <person name="Langlade N."/>
            <person name="Munos S."/>
        </authorList>
    </citation>
    <scope>NUCLEOTIDE SEQUENCE</scope>
    <source>
        <tissue evidence="1">Leaves</tissue>
    </source>
</reference>
<name>A0A9K3EIS9_HELAN</name>
<evidence type="ECO:0000313" key="2">
    <source>
        <dbReference type="Proteomes" id="UP000215914"/>
    </source>
</evidence>
<organism evidence="1 2">
    <name type="scientific">Helianthus annuus</name>
    <name type="common">Common sunflower</name>
    <dbReference type="NCBI Taxonomy" id="4232"/>
    <lineage>
        <taxon>Eukaryota</taxon>
        <taxon>Viridiplantae</taxon>
        <taxon>Streptophyta</taxon>
        <taxon>Embryophyta</taxon>
        <taxon>Tracheophyta</taxon>
        <taxon>Spermatophyta</taxon>
        <taxon>Magnoliopsida</taxon>
        <taxon>eudicotyledons</taxon>
        <taxon>Gunneridae</taxon>
        <taxon>Pentapetalae</taxon>
        <taxon>asterids</taxon>
        <taxon>campanulids</taxon>
        <taxon>Asterales</taxon>
        <taxon>Asteraceae</taxon>
        <taxon>Asteroideae</taxon>
        <taxon>Heliantheae alliance</taxon>
        <taxon>Heliantheae</taxon>
        <taxon>Helianthus</taxon>
    </lineage>
</organism>
<protein>
    <submittedName>
        <fullName evidence="1">Uncharacterized protein</fullName>
    </submittedName>
</protein>
<evidence type="ECO:0000313" key="1">
    <source>
        <dbReference type="EMBL" id="KAF5773834.1"/>
    </source>
</evidence>
<sequence length="73" mass="8603">MHSMNPDNEYSPKEGSQTYGKFLMRHTRSISGFRHFQSLQNPVTPQLLQDDIFFKHSLKLFTIRSHAMDEMCL</sequence>
<dbReference type="Proteomes" id="UP000215914">
    <property type="component" value="Unassembled WGS sequence"/>
</dbReference>
<gene>
    <name evidence="1" type="ORF">HanXRQr2_Chr13g0593141</name>
</gene>
<accession>A0A9K3EIS9</accession>
<dbReference type="EMBL" id="MNCJ02000328">
    <property type="protein sequence ID" value="KAF5773834.1"/>
    <property type="molecule type" value="Genomic_DNA"/>
</dbReference>
<dbReference type="Gramene" id="mRNA:HanXRQr2_Chr13g0593141">
    <property type="protein sequence ID" value="mRNA:HanXRQr2_Chr13g0593141"/>
    <property type="gene ID" value="HanXRQr2_Chr13g0593141"/>
</dbReference>
<reference evidence="1" key="1">
    <citation type="journal article" date="2017" name="Nature">
        <title>The sunflower genome provides insights into oil metabolism, flowering and Asterid evolution.</title>
        <authorList>
            <person name="Badouin H."/>
            <person name="Gouzy J."/>
            <person name="Grassa C.J."/>
            <person name="Murat F."/>
            <person name="Staton S.E."/>
            <person name="Cottret L."/>
            <person name="Lelandais-Briere C."/>
            <person name="Owens G.L."/>
            <person name="Carrere S."/>
            <person name="Mayjonade B."/>
            <person name="Legrand L."/>
            <person name="Gill N."/>
            <person name="Kane N.C."/>
            <person name="Bowers J.E."/>
            <person name="Hubner S."/>
            <person name="Bellec A."/>
            <person name="Berard A."/>
            <person name="Berges H."/>
            <person name="Blanchet N."/>
            <person name="Boniface M.C."/>
            <person name="Brunel D."/>
            <person name="Catrice O."/>
            <person name="Chaidir N."/>
            <person name="Claudel C."/>
            <person name="Donnadieu C."/>
            <person name="Faraut T."/>
            <person name="Fievet G."/>
            <person name="Helmstetter N."/>
            <person name="King M."/>
            <person name="Knapp S.J."/>
            <person name="Lai Z."/>
            <person name="Le Paslier M.C."/>
            <person name="Lippi Y."/>
            <person name="Lorenzon L."/>
            <person name="Mandel J.R."/>
            <person name="Marage G."/>
            <person name="Marchand G."/>
            <person name="Marquand E."/>
            <person name="Bret-Mestries E."/>
            <person name="Morien E."/>
            <person name="Nambeesan S."/>
            <person name="Nguyen T."/>
            <person name="Pegot-Espagnet P."/>
            <person name="Pouilly N."/>
            <person name="Raftis F."/>
            <person name="Sallet E."/>
            <person name="Schiex T."/>
            <person name="Thomas J."/>
            <person name="Vandecasteele C."/>
            <person name="Vares D."/>
            <person name="Vear F."/>
            <person name="Vautrin S."/>
            <person name="Crespi M."/>
            <person name="Mangin B."/>
            <person name="Burke J.M."/>
            <person name="Salse J."/>
            <person name="Munos S."/>
            <person name="Vincourt P."/>
            <person name="Rieseberg L.H."/>
            <person name="Langlade N.B."/>
        </authorList>
    </citation>
    <scope>NUCLEOTIDE SEQUENCE</scope>
    <source>
        <tissue evidence="1">Leaves</tissue>
    </source>
</reference>